<organism evidence="3 4">
    <name type="scientific">Panacagrimonas perspica</name>
    <dbReference type="NCBI Taxonomy" id="381431"/>
    <lineage>
        <taxon>Bacteria</taxon>
        <taxon>Pseudomonadati</taxon>
        <taxon>Pseudomonadota</taxon>
        <taxon>Gammaproteobacteria</taxon>
        <taxon>Nevskiales</taxon>
        <taxon>Nevskiaceae</taxon>
        <taxon>Panacagrimonas</taxon>
    </lineage>
</organism>
<feature type="domain" description="GST C-terminal" evidence="2">
    <location>
        <begin position="86"/>
        <end position="210"/>
    </location>
</feature>
<dbReference type="Pfam" id="PF13409">
    <property type="entry name" value="GST_N_2"/>
    <property type="match status" value="1"/>
</dbReference>
<evidence type="ECO:0000313" key="3">
    <source>
        <dbReference type="EMBL" id="TDU32645.1"/>
    </source>
</evidence>
<dbReference type="InterPro" id="IPR004046">
    <property type="entry name" value="GST_C"/>
</dbReference>
<dbReference type="InterPro" id="IPR034345">
    <property type="entry name" value="Gtt2-like_N"/>
</dbReference>
<dbReference type="InterPro" id="IPR010987">
    <property type="entry name" value="Glutathione-S-Trfase_C-like"/>
</dbReference>
<accession>A0A4R7PEK5</accession>
<dbReference type="InterPro" id="IPR036282">
    <property type="entry name" value="Glutathione-S-Trfase_C_sf"/>
</dbReference>
<sequence>MKFYDCAIAPSPRRVRIFLAEKGLRIDTVQVDLMAGENLGSPFLAVNPRGIVPVLELDDGTRIDESVSICRYLEEIHPEPPLMGVDPKSRAIIDSRTRHMEWDGFLAVANAFRNSVAGFAKRGLPGITEEVPAIPDLVDRGHAGITRFFKLLERYLQDSEFVAGDRYTIADITALCVVDFAGWVKRSIPTEHARTLRWHEAVSSRPSAKA</sequence>
<reference evidence="3 4" key="1">
    <citation type="submission" date="2019-03" db="EMBL/GenBank/DDBJ databases">
        <title>Genomic Encyclopedia of Type Strains, Phase IV (KMG-IV): sequencing the most valuable type-strain genomes for metagenomic binning, comparative biology and taxonomic classification.</title>
        <authorList>
            <person name="Goeker M."/>
        </authorList>
    </citation>
    <scope>NUCLEOTIDE SEQUENCE [LARGE SCALE GENOMIC DNA]</scope>
    <source>
        <strain evidence="3 4">DSM 26377</strain>
    </source>
</reference>
<dbReference type="AlphaFoldDB" id="A0A4R7PEK5"/>
<gene>
    <name evidence="3" type="ORF">DFR24_2045</name>
</gene>
<dbReference type="InterPro" id="IPR036249">
    <property type="entry name" value="Thioredoxin-like_sf"/>
</dbReference>
<dbReference type="Gene3D" id="1.20.1050.10">
    <property type="match status" value="1"/>
</dbReference>
<name>A0A4R7PEK5_9GAMM</name>
<dbReference type="PROSITE" id="PS50405">
    <property type="entry name" value="GST_CTER"/>
    <property type="match status" value="1"/>
</dbReference>
<feature type="domain" description="GST N-terminal" evidence="1">
    <location>
        <begin position="1"/>
        <end position="81"/>
    </location>
</feature>
<dbReference type="InterPro" id="IPR004045">
    <property type="entry name" value="Glutathione_S-Trfase_N"/>
</dbReference>
<dbReference type="CDD" id="cd03051">
    <property type="entry name" value="GST_N_GTT2_like"/>
    <property type="match status" value="1"/>
</dbReference>
<keyword evidence="3" id="KW-0808">Transferase</keyword>
<dbReference type="InterPro" id="IPR040079">
    <property type="entry name" value="Glutathione_S-Trfase"/>
</dbReference>
<keyword evidence="4" id="KW-1185">Reference proteome</keyword>
<dbReference type="SUPFAM" id="SSF52833">
    <property type="entry name" value="Thioredoxin-like"/>
    <property type="match status" value="1"/>
</dbReference>
<dbReference type="Proteomes" id="UP000295341">
    <property type="component" value="Unassembled WGS sequence"/>
</dbReference>
<dbReference type="RefSeq" id="WP_133881130.1">
    <property type="nucleotide sequence ID" value="NZ_MWIN01000001.1"/>
</dbReference>
<dbReference type="GO" id="GO:0016740">
    <property type="term" value="F:transferase activity"/>
    <property type="evidence" value="ECO:0007669"/>
    <property type="project" value="UniProtKB-KW"/>
</dbReference>
<proteinExistence type="predicted"/>
<dbReference type="SFLD" id="SFLDS00019">
    <property type="entry name" value="Glutathione_Transferase_(cytos"/>
    <property type="match status" value="1"/>
</dbReference>
<dbReference type="OrthoDB" id="9810080at2"/>
<evidence type="ECO:0000313" key="4">
    <source>
        <dbReference type="Proteomes" id="UP000295341"/>
    </source>
</evidence>
<dbReference type="SUPFAM" id="SSF47616">
    <property type="entry name" value="GST C-terminal domain-like"/>
    <property type="match status" value="1"/>
</dbReference>
<evidence type="ECO:0000259" key="1">
    <source>
        <dbReference type="PROSITE" id="PS50404"/>
    </source>
</evidence>
<dbReference type="PANTHER" id="PTHR44051:SF8">
    <property type="entry name" value="GLUTATHIONE S-TRANSFERASE GSTA"/>
    <property type="match status" value="1"/>
</dbReference>
<dbReference type="PANTHER" id="PTHR44051">
    <property type="entry name" value="GLUTATHIONE S-TRANSFERASE-RELATED"/>
    <property type="match status" value="1"/>
</dbReference>
<dbReference type="Pfam" id="PF00043">
    <property type="entry name" value="GST_C"/>
    <property type="match status" value="1"/>
</dbReference>
<dbReference type="Gene3D" id="3.40.30.10">
    <property type="entry name" value="Glutaredoxin"/>
    <property type="match status" value="1"/>
</dbReference>
<comment type="caution">
    <text evidence="3">The sequence shown here is derived from an EMBL/GenBank/DDBJ whole genome shotgun (WGS) entry which is preliminary data.</text>
</comment>
<dbReference type="SFLD" id="SFLDG00358">
    <property type="entry name" value="Main_(cytGST)"/>
    <property type="match status" value="1"/>
</dbReference>
<evidence type="ECO:0000259" key="2">
    <source>
        <dbReference type="PROSITE" id="PS50405"/>
    </source>
</evidence>
<protein>
    <submittedName>
        <fullName evidence="3">Glutathione S-transferase</fullName>
    </submittedName>
</protein>
<dbReference type="EMBL" id="SOBT01000008">
    <property type="protein sequence ID" value="TDU32645.1"/>
    <property type="molecule type" value="Genomic_DNA"/>
</dbReference>
<dbReference type="PROSITE" id="PS50404">
    <property type="entry name" value="GST_NTER"/>
    <property type="match status" value="1"/>
</dbReference>